<dbReference type="InterPro" id="IPR050792">
    <property type="entry name" value="ADP-ribosylglycohydrolase"/>
</dbReference>
<dbReference type="InterPro" id="IPR036705">
    <property type="entry name" value="Ribosyl_crysJ1_sf"/>
</dbReference>
<accession>A0ABQ1XTR3</accession>
<protein>
    <recommendedName>
        <fullName evidence="5">ADP-ribosylglycohydrolase</fullName>
    </recommendedName>
</protein>
<dbReference type="Proteomes" id="UP000596938">
    <property type="component" value="Unassembled WGS sequence"/>
</dbReference>
<dbReference type="InterPro" id="IPR005502">
    <property type="entry name" value="Ribosyl_crysJ1"/>
</dbReference>
<dbReference type="Pfam" id="PF03747">
    <property type="entry name" value="ADP_ribosyl_GH"/>
    <property type="match status" value="1"/>
</dbReference>
<evidence type="ECO:0000256" key="2">
    <source>
        <dbReference type="ARBA" id="ARBA00022801"/>
    </source>
</evidence>
<name>A0ABQ1XTR3_9MICC</name>
<sequence length="369" mass="37943">MSIEPGPSVPALKSRIHGCLLGGALGDSLGYAVGTGSVEEIRRRSVGRGITGSGPMPGTFSDETQLTLYTVDGLVEALEWANSGVGADVNACLWLAYLRWLGTQGEAAPASAPTPQPRWIDGHAALRQRRNPSATCISGLATGEMGTSVRPVNPESKDWGTVVRSAPFGLIPHITPDAVYKLSADAASLTHGHPAARQASGIFSLLVHRLVSGEALPEAASAVTAHAHTLGGVAHELPERLEAALSLAARGVTTKEELIEALGDGRTAEDALAVALYAVLATVPGTGTDDDGTDDDGTDTLPVRHFREAVSLAVNHGGQSDATGSLAGNILGAYYGEECLPADWLESLEAPEAIRGMAGLLVGVTTAEG</sequence>
<proteinExistence type="inferred from homology"/>
<dbReference type="PANTHER" id="PTHR16222:SF24">
    <property type="entry name" value="ADP-RIBOSYLHYDROLASE ARH3"/>
    <property type="match status" value="1"/>
</dbReference>
<comment type="caution">
    <text evidence="3">The sequence shown here is derived from an EMBL/GenBank/DDBJ whole genome shotgun (WGS) entry which is preliminary data.</text>
</comment>
<keyword evidence="2" id="KW-0378">Hydrolase</keyword>
<gene>
    <name evidence="3" type="ORF">GCM10011577_28260</name>
</gene>
<dbReference type="RefSeq" id="WP_188811916.1">
    <property type="nucleotide sequence ID" value="NZ_BAAAWV010000001.1"/>
</dbReference>
<dbReference type="SUPFAM" id="SSF101478">
    <property type="entry name" value="ADP-ribosylglycohydrolase"/>
    <property type="match status" value="1"/>
</dbReference>
<evidence type="ECO:0000313" key="3">
    <source>
        <dbReference type="EMBL" id="GGH02684.1"/>
    </source>
</evidence>
<evidence type="ECO:0000256" key="1">
    <source>
        <dbReference type="ARBA" id="ARBA00010702"/>
    </source>
</evidence>
<comment type="similarity">
    <text evidence="1">Belongs to the ADP-ribosylglycohydrolase family.</text>
</comment>
<evidence type="ECO:0008006" key="5">
    <source>
        <dbReference type="Google" id="ProtNLM"/>
    </source>
</evidence>
<organism evidence="3 4">
    <name type="scientific">Pseudarthrobacter polychromogenes</name>
    <dbReference type="NCBI Taxonomy" id="1676"/>
    <lineage>
        <taxon>Bacteria</taxon>
        <taxon>Bacillati</taxon>
        <taxon>Actinomycetota</taxon>
        <taxon>Actinomycetes</taxon>
        <taxon>Micrococcales</taxon>
        <taxon>Micrococcaceae</taxon>
        <taxon>Pseudarthrobacter</taxon>
    </lineage>
</organism>
<keyword evidence="4" id="KW-1185">Reference proteome</keyword>
<dbReference type="PANTHER" id="PTHR16222">
    <property type="entry name" value="ADP-RIBOSYLGLYCOHYDROLASE"/>
    <property type="match status" value="1"/>
</dbReference>
<reference evidence="4" key="1">
    <citation type="journal article" date="2019" name="Int. J. Syst. Evol. Microbiol.">
        <title>The Global Catalogue of Microorganisms (GCM) 10K type strain sequencing project: providing services to taxonomists for standard genome sequencing and annotation.</title>
        <authorList>
            <consortium name="The Broad Institute Genomics Platform"/>
            <consortium name="The Broad Institute Genome Sequencing Center for Infectious Disease"/>
            <person name="Wu L."/>
            <person name="Ma J."/>
        </authorList>
    </citation>
    <scope>NUCLEOTIDE SEQUENCE [LARGE SCALE GENOMIC DNA]</scope>
    <source>
        <strain evidence="4">CGMCC 1.1927</strain>
    </source>
</reference>
<dbReference type="EMBL" id="BMKU01000008">
    <property type="protein sequence ID" value="GGH02684.1"/>
    <property type="molecule type" value="Genomic_DNA"/>
</dbReference>
<evidence type="ECO:0000313" key="4">
    <source>
        <dbReference type="Proteomes" id="UP000596938"/>
    </source>
</evidence>
<dbReference type="Gene3D" id="1.10.4080.10">
    <property type="entry name" value="ADP-ribosylation/Crystallin J1"/>
    <property type="match status" value="1"/>
</dbReference>